<feature type="domain" description="HTH hxlR-type" evidence="4">
    <location>
        <begin position="4"/>
        <end position="103"/>
    </location>
</feature>
<dbReference type="Pfam" id="PF01638">
    <property type="entry name" value="HxlR"/>
    <property type="match status" value="1"/>
</dbReference>
<dbReference type="SUPFAM" id="SSF46785">
    <property type="entry name" value="Winged helix' DNA-binding domain"/>
    <property type="match status" value="1"/>
</dbReference>
<dbReference type="PROSITE" id="PS51118">
    <property type="entry name" value="HTH_HXLR"/>
    <property type="match status" value="1"/>
</dbReference>
<accession>A0A3M2M3B2</accession>
<dbReference type="OrthoDB" id="370168at2"/>
<evidence type="ECO:0000313" key="6">
    <source>
        <dbReference type="Proteomes" id="UP000282674"/>
    </source>
</evidence>
<dbReference type="AlphaFoldDB" id="A0A3M2M3B2"/>
<keyword evidence="3" id="KW-0804">Transcription</keyword>
<dbReference type="EMBL" id="RFFG01000029">
    <property type="protein sequence ID" value="RMI42965.1"/>
    <property type="molecule type" value="Genomic_DNA"/>
</dbReference>
<comment type="caution">
    <text evidence="5">The sequence shown here is derived from an EMBL/GenBank/DDBJ whole genome shotgun (WGS) entry which is preliminary data.</text>
</comment>
<dbReference type="Proteomes" id="UP000282674">
    <property type="component" value="Unassembled WGS sequence"/>
</dbReference>
<evidence type="ECO:0000259" key="4">
    <source>
        <dbReference type="PROSITE" id="PS51118"/>
    </source>
</evidence>
<evidence type="ECO:0000313" key="5">
    <source>
        <dbReference type="EMBL" id="RMI42965.1"/>
    </source>
</evidence>
<organism evidence="5 6">
    <name type="scientific">Actinomadura harenae</name>
    <dbReference type="NCBI Taxonomy" id="2483351"/>
    <lineage>
        <taxon>Bacteria</taxon>
        <taxon>Bacillati</taxon>
        <taxon>Actinomycetota</taxon>
        <taxon>Actinomycetes</taxon>
        <taxon>Streptosporangiales</taxon>
        <taxon>Thermomonosporaceae</taxon>
        <taxon>Actinomadura</taxon>
    </lineage>
</organism>
<sequence>MVDCRLRAGLELLAHTWDPLIIVALRDEPLRRRVLKDAIGGVSDKVLTESLNRLLANGLVTRRSFAEAPPRVDYGLTPLGRTLLDGPLRSLGHWLDGHADELLAAQEAAEAG</sequence>
<keyword evidence="1" id="KW-0805">Transcription regulation</keyword>
<dbReference type="Gene3D" id="1.10.10.10">
    <property type="entry name" value="Winged helix-like DNA-binding domain superfamily/Winged helix DNA-binding domain"/>
    <property type="match status" value="1"/>
</dbReference>
<evidence type="ECO:0000256" key="1">
    <source>
        <dbReference type="ARBA" id="ARBA00023015"/>
    </source>
</evidence>
<keyword evidence="2" id="KW-0238">DNA-binding</keyword>
<reference evidence="5 6" key="1">
    <citation type="submission" date="2018-10" db="EMBL/GenBank/DDBJ databases">
        <title>Isolation from soil.</title>
        <authorList>
            <person name="Hu J."/>
        </authorList>
    </citation>
    <scope>NUCLEOTIDE SEQUENCE [LARGE SCALE GENOMIC DNA]</scope>
    <source>
        <strain evidence="5 6">NEAU-Ht49</strain>
    </source>
</reference>
<dbReference type="PANTHER" id="PTHR33204:SF37">
    <property type="entry name" value="HTH-TYPE TRANSCRIPTIONAL REGULATOR YODB"/>
    <property type="match status" value="1"/>
</dbReference>
<name>A0A3M2M3B2_9ACTN</name>
<evidence type="ECO:0000256" key="2">
    <source>
        <dbReference type="ARBA" id="ARBA00023125"/>
    </source>
</evidence>
<dbReference type="InterPro" id="IPR036388">
    <property type="entry name" value="WH-like_DNA-bd_sf"/>
</dbReference>
<dbReference type="PANTHER" id="PTHR33204">
    <property type="entry name" value="TRANSCRIPTIONAL REGULATOR, MARR FAMILY"/>
    <property type="match status" value="1"/>
</dbReference>
<dbReference type="GO" id="GO:0003677">
    <property type="term" value="F:DNA binding"/>
    <property type="evidence" value="ECO:0007669"/>
    <property type="project" value="UniProtKB-KW"/>
</dbReference>
<dbReference type="InterPro" id="IPR002577">
    <property type="entry name" value="HTH_HxlR"/>
</dbReference>
<keyword evidence="6" id="KW-1185">Reference proteome</keyword>
<protein>
    <submittedName>
        <fullName evidence="5">Transcriptional regulator</fullName>
    </submittedName>
</protein>
<gene>
    <name evidence="5" type="ORF">EBO15_17910</name>
</gene>
<evidence type="ECO:0000256" key="3">
    <source>
        <dbReference type="ARBA" id="ARBA00023163"/>
    </source>
</evidence>
<dbReference type="InterPro" id="IPR036390">
    <property type="entry name" value="WH_DNA-bd_sf"/>
</dbReference>
<proteinExistence type="predicted"/>